<keyword evidence="3" id="KW-1185">Reference proteome</keyword>
<accession>A0ABS7EDE4</accession>
<feature type="chain" id="PRO_5046465576" evidence="1">
    <location>
        <begin position="22"/>
        <end position="181"/>
    </location>
</feature>
<gene>
    <name evidence="2" type="ORF">K0504_02740</name>
</gene>
<evidence type="ECO:0000256" key="1">
    <source>
        <dbReference type="SAM" id="SignalP"/>
    </source>
</evidence>
<proteinExistence type="predicted"/>
<dbReference type="EMBL" id="JAHZSS010000002">
    <property type="protein sequence ID" value="MBW8189938.1"/>
    <property type="molecule type" value="Genomic_DNA"/>
</dbReference>
<reference evidence="2" key="1">
    <citation type="submission" date="2021-07" db="EMBL/GenBank/DDBJ databases">
        <title>Neiella marina sp. nov., isolated from the intestinal content of sea cucumber Apostichopus japonicus.</title>
        <authorList>
            <person name="Bai X."/>
        </authorList>
    </citation>
    <scope>NUCLEOTIDE SEQUENCE</scope>
    <source>
        <strain evidence="2">126</strain>
    </source>
</reference>
<sequence>MKTNITGLVACLLISVPAANAVDWQAEWQLCSSVSNDKQRLACFDGITKRQFASPERQDLTSNTKPVVPVADVPEQSISASSEAAVVAAKPSAQQAFGLEREIAKQQTKELDEISAEVTAVSKDPYGKLTLTLDNQQRWKLQEKGPRLKTGDTVIVSRGALGSFYVNKAGVSRKSRAKRLD</sequence>
<name>A0ABS7EDE4_9GAMM</name>
<comment type="caution">
    <text evidence="2">The sequence shown here is derived from an EMBL/GenBank/DDBJ whole genome shotgun (WGS) entry which is preliminary data.</text>
</comment>
<organism evidence="2 3">
    <name type="scientific">Neiella holothuriorum</name>
    <dbReference type="NCBI Taxonomy" id="2870530"/>
    <lineage>
        <taxon>Bacteria</taxon>
        <taxon>Pseudomonadati</taxon>
        <taxon>Pseudomonadota</taxon>
        <taxon>Gammaproteobacteria</taxon>
        <taxon>Alteromonadales</taxon>
        <taxon>Echinimonadaceae</taxon>
        <taxon>Neiella</taxon>
    </lineage>
</organism>
<feature type="signal peptide" evidence="1">
    <location>
        <begin position="1"/>
        <end position="21"/>
    </location>
</feature>
<keyword evidence="1" id="KW-0732">Signal</keyword>
<protein>
    <submittedName>
        <fullName evidence="2">Uncharacterized protein</fullName>
    </submittedName>
</protein>
<evidence type="ECO:0000313" key="3">
    <source>
        <dbReference type="Proteomes" id="UP001166251"/>
    </source>
</evidence>
<dbReference type="Proteomes" id="UP001166251">
    <property type="component" value="Unassembled WGS sequence"/>
</dbReference>
<dbReference type="RefSeq" id="WP_220102618.1">
    <property type="nucleotide sequence ID" value="NZ_JAHZSS010000002.1"/>
</dbReference>
<evidence type="ECO:0000313" key="2">
    <source>
        <dbReference type="EMBL" id="MBW8189938.1"/>
    </source>
</evidence>